<feature type="chain" id="PRO_5038400376" evidence="6">
    <location>
        <begin position="30"/>
        <end position="447"/>
    </location>
</feature>
<dbReference type="RefSeq" id="WP_121368238.1">
    <property type="nucleotide sequence ID" value="NZ_RBKS01000001.1"/>
</dbReference>
<dbReference type="EMBL" id="RBKS01000001">
    <property type="protein sequence ID" value="RKR73366.1"/>
    <property type="molecule type" value="Genomic_DNA"/>
</dbReference>
<dbReference type="InterPro" id="IPR006059">
    <property type="entry name" value="SBP"/>
</dbReference>
<organism evidence="7 8">
    <name type="scientific">Frondihabitans australicus</name>
    <dbReference type="NCBI Taxonomy" id="386892"/>
    <lineage>
        <taxon>Bacteria</taxon>
        <taxon>Bacillati</taxon>
        <taxon>Actinomycetota</taxon>
        <taxon>Actinomycetes</taxon>
        <taxon>Micrococcales</taxon>
        <taxon>Microbacteriaceae</taxon>
        <taxon>Frondihabitans</taxon>
    </lineage>
</organism>
<keyword evidence="3" id="KW-0472">Membrane</keyword>
<protein>
    <submittedName>
        <fullName evidence="7">Carbohydrate ABC transporter substrate-binding protein (CUT1 family)</fullName>
    </submittedName>
</protein>
<keyword evidence="4" id="KW-0564">Palmitate</keyword>
<keyword evidence="2 6" id="KW-0732">Signal</keyword>
<dbReference type="PROSITE" id="PS51257">
    <property type="entry name" value="PROKAR_LIPOPROTEIN"/>
    <property type="match status" value="1"/>
</dbReference>
<evidence type="ECO:0000256" key="1">
    <source>
        <dbReference type="ARBA" id="ARBA00022475"/>
    </source>
</evidence>
<dbReference type="Gene3D" id="3.40.190.10">
    <property type="entry name" value="Periplasmic binding protein-like II"/>
    <property type="match status" value="2"/>
</dbReference>
<dbReference type="AlphaFoldDB" id="A0A495IED0"/>
<accession>A0A495IED0</accession>
<feature type="signal peptide" evidence="6">
    <location>
        <begin position="1"/>
        <end position="29"/>
    </location>
</feature>
<dbReference type="PANTHER" id="PTHR43649:SF33">
    <property type="entry name" value="POLYGALACTURONAN_RHAMNOGALACTURONAN-BINDING PROTEIN YTCQ"/>
    <property type="match status" value="1"/>
</dbReference>
<dbReference type="SUPFAM" id="SSF53850">
    <property type="entry name" value="Periplasmic binding protein-like II"/>
    <property type="match status" value="1"/>
</dbReference>
<dbReference type="Pfam" id="PF01547">
    <property type="entry name" value="SBP_bac_1"/>
    <property type="match status" value="1"/>
</dbReference>
<dbReference type="InterPro" id="IPR050490">
    <property type="entry name" value="Bact_solute-bd_prot1"/>
</dbReference>
<keyword evidence="1" id="KW-1003">Cell membrane</keyword>
<evidence type="ECO:0000313" key="7">
    <source>
        <dbReference type="EMBL" id="RKR73366.1"/>
    </source>
</evidence>
<dbReference type="PANTHER" id="PTHR43649">
    <property type="entry name" value="ARABINOSE-BINDING PROTEIN-RELATED"/>
    <property type="match status" value="1"/>
</dbReference>
<dbReference type="Proteomes" id="UP000280008">
    <property type="component" value="Unassembled WGS sequence"/>
</dbReference>
<reference evidence="7 8" key="1">
    <citation type="submission" date="2018-10" db="EMBL/GenBank/DDBJ databases">
        <title>Sequencing the genomes of 1000 actinobacteria strains.</title>
        <authorList>
            <person name="Klenk H.-P."/>
        </authorList>
    </citation>
    <scope>NUCLEOTIDE SEQUENCE [LARGE SCALE GENOMIC DNA]</scope>
    <source>
        <strain evidence="7 8">DSM 17894</strain>
    </source>
</reference>
<evidence type="ECO:0000313" key="8">
    <source>
        <dbReference type="Proteomes" id="UP000280008"/>
    </source>
</evidence>
<keyword evidence="5" id="KW-0449">Lipoprotein</keyword>
<evidence type="ECO:0000256" key="2">
    <source>
        <dbReference type="ARBA" id="ARBA00022729"/>
    </source>
</evidence>
<keyword evidence="8" id="KW-1185">Reference proteome</keyword>
<dbReference type="OrthoDB" id="8478044at2"/>
<evidence type="ECO:0000256" key="4">
    <source>
        <dbReference type="ARBA" id="ARBA00023139"/>
    </source>
</evidence>
<evidence type="ECO:0000256" key="3">
    <source>
        <dbReference type="ARBA" id="ARBA00023136"/>
    </source>
</evidence>
<comment type="caution">
    <text evidence="7">The sequence shown here is derived from an EMBL/GenBank/DDBJ whole genome shotgun (WGS) entry which is preliminary data.</text>
</comment>
<proteinExistence type="predicted"/>
<evidence type="ECO:0000256" key="6">
    <source>
        <dbReference type="SAM" id="SignalP"/>
    </source>
</evidence>
<sequence>MARTAPRLRRSTVRAVALVTAAVATVALAGCTSSTSSSSTGSTTATPSGTLNIAVSSGDASDTAFKAINAAFEKKYPKVKINFSSIPNNNYPAAKSSRLTAGNVDILIAAPQELPSYVSKTSESDDDLAADNGVFLDLTNQSFMKDYTPSLLKSLAYKGKQYTVPTGVSYYTGVFYNKTMFAKNGWSIPTTWDQFTALSQKIQASGVSPLGIGGKDSWPAGLTMISAVQGLYPTQADKNTLAKDIWKKKTSLSSSSSQEILDRVKTMYSYAEPNFAGVSYAAVPAGFAAGKYAMTPDGTWDQPTIAAAVGSKFDYGYFPIPTSNTASDNATLGGKVDLRLAVASATKNKTAALAYLAFYSNPKNYATYVKLSGTAPAEPNIPSSSFLTGISKYTKTFSPAWDTIWVPNSKAGAAATFPFNYAGLSPLGSGSVSTAASASEKDWLAGF</sequence>
<name>A0A495IED0_9MICO</name>
<gene>
    <name evidence="7" type="ORF">C8E83_0458</name>
</gene>
<evidence type="ECO:0000256" key="5">
    <source>
        <dbReference type="ARBA" id="ARBA00023288"/>
    </source>
</evidence>